<name>A0A0H5CZI6_9RHOB</name>
<feature type="signal peptide" evidence="1">
    <location>
        <begin position="1"/>
        <end position="21"/>
    </location>
</feature>
<accession>A0A0H5CZI6</accession>
<gene>
    <name evidence="2" type="ORF">NIT7321_00780</name>
</gene>
<feature type="chain" id="PRO_5005218016" description="Bacterial lipoprotein (DUF940)" evidence="1">
    <location>
        <begin position="22"/>
        <end position="707"/>
    </location>
</feature>
<reference evidence="3" key="1">
    <citation type="submission" date="2015-05" db="EMBL/GenBank/DDBJ databases">
        <authorList>
            <person name="Rodrigo-Torres Lidia"/>
            <person name="Arahal R.David."/>
        </authorList>
    </citation>
    <scope>NUCLEOTIDE SEQUENCE [LARGE SCALE GENOMIC DNA]</scope>
    <source>
        <strain evidence="3">CECT 7321</strain>
    </source>
</reference>
<protein>
    <recommendedName>
        <fullName evidence="4">Bacterial lipoprotein (DUF940)</fullName>
    </recommendedName>
</protein>
<dbReference type="AlphaFoldDB" id="A0A0H5CZI6"/>
<proteinExistence type="predicted"/>
<evidence type="ECO:0000256" key="1">
    <source>
        <dbReference type="SAM" id="SignalP"/>
    </source>
</evidence>
<organism evidence="2 3">
    <name type="scientific">Phaeobacter italicus</name>
    <dbReference type="NCBI Taxonomy" id="481446"/>
    <lineage>
        <taxon>Bacteria</taxon>
        <taxon>Pseudomonadati</taxon>
        <taxon>Pseudomonadota</taxon>
        <taxon>Alphaproteobacteria</taxon>
        <taxon>Rhodobacterales</taxon>
        <taxon>Roseobacteraceae</taxon>
        <taxon>Phaeobacter</taxon>
    </lineage>
</organism>
<dbReference type="InterPro" id="IPR010344">
    <property type="entry name" value="YbjH"/>
</dbReference>
<dbReference type="STRING" id="481446.NIT7645_00515"/>
<keyword evidence="3" id="KW-1185">Reference proteome</keyword>
<evidence type="ECO:0008006" key="4">
    <source>
        <dbReference type="Google" id="ProtNLM"/>
    </source>
</evidence>
<evidence type="ECO:0000313" key="2">
    <source>
        <dbReference type="EMBL" id="CRL09943.1"/>
    </source>
</evidence>
<keyword evidence="1" id="KW-0732">Signal</keyword>
<evidence type="ECO:0000313" key="3">
    <source>
        <dbReference type="Proteomes" id="UP000043764"/>
    </source>
</evidence>
<dbReference type="EMBL" id="CVRL01000008">
    <property type="protein sequence ID" value="CRL09943.1"/>
    <property type="molecule type" value="Genomic_DNA"/>
</dbReference>
<sequence>MRASACLLFGCLSMLGGPLVATRGPAQTLTTYGSPGLIDMPTAEVFPDGTLALTTANFENTSRNTLAFQFLPSVYGTFRYSFLRDFDSGVGLSRYDRSFDIHFQLREETARGPAIALGLRDFGGTGIYASEYLVATKHLAPSVSVTGGIGWGRLAGRGGHRNPLSVVDGRFDTRPDSNAGGIATTGQLDFGNWFRGDAAFFGGVKWDVNSRLTLTAEYSSDDYAPEAQRGLIDVRSPINLGATYRFDNGVSLGGSYLNGSTLALQLSYAFDPRKPKAPGGQGAAAPALLPKEQVALASWNLPGDGISPDSQVTAELRRNLKGQGLRLIGFSQNKQRTDVTVENLRYGAAAQAVGRTARVLANTLHPEIETFVITLAEDGVPITTITSQRDDLYALETDVDGAWRSLARSQITDAAPSISGQDQAAAFPAFTYRFAPYTQLSFFDPAEPLRYELGAQLEADFQPAPGLTFSGQLRQPVIGNLDNDTRPSNSVLPRVRSDWGRYAADSDLRLSHLTADYQWRPHEDVFARVTGGYLEQMFGGLSAEVLWFPVGSSLALGAELNYAKQRDFDGKLGFQDYDVMTGHASVYYKTRGDYHVQVDMGRYLAGDWGTTLTVDREFNNGFKVGAFATMTDVSSAEFGEGSFDKGIRIEVPVSWFTGKPSRKKVTQVIRPVLRDGGARLNVRNRLYETVRDNRGRELAAGWGRYAR</sequence>
<dbReference type="Pfam" id="PF06082">
    <property type="entry name" value="YjbH"/>
    <property type="match status" value="1"/>
</dbReference>
<dbReference type="Proteomes" id="UP000043764">
    <property type="component" value="Unassembled WGS sequence"/>
</dbReference>